<dbReference type="PANTHER" id="PTHR15592">
    <property type="entry name" value="MATRIN 3/NUCLEAR PROTEIN 220-RELATED"/>
    <property type="match status" value="1"/>
</dbReference>
<keyword evidence="8" id="KW-0832">Ubl conjugation</keyword>
<dbReference type="InterPro" id="IPR000504">
    <property type="entry name" value="RRM_dom"/>
</dbReference>
<protein>
    <recommendedName>
        <fullName evidence="2">Polypyrimidine tract-binding protein 1</fullName>
    </recommendedName>
</protein>
<evidence type="ECO:0000259" key="15">
    <source>
        <dbReference type="PROSITE" id="PS50102"/>
    </source>
</evidence>
<keyword evidence="9 14" id="KW-0694">RNA-binding</keyword>
<dbReference type="Pfam" id="PF22976">
    <property type="entry name" value="RRM_10"/>
    <property type="match status" value="1"/>
</dbReference>
<dbReference type="CDD" id="cd12693">
    <property type="entry name" value="RRM2_PTBP1_like"/>
    <property type="match status" value="1"/>
</dbReference>
<organism evidence="16 17">
    <name type="scientific">Sander lucioperca</name>
    <name type="common">Pike-perch</name>
    <name type="synonym">Perca lucioperca</name>
    <dbReference type="NCBI Taxonomy" id="283035"/>
    <lineage>
        <taxon>Eukaryota</taxon>
        <taxon>Metazoa</taxon>
        <taxon>Chordata</taxon>
        <taxon>Craniata</taxon>
        <taxon>Vertebrata</taxon>
        <taxon>Euteleostomi</taxon>
        <taxon>Actinopterygii</taxon>
        <taxon>Neopterygii</taxon>
        <taxon>Teleostei</taxon>
        <taxon>Neoteleostei</taxon>
        <taxon>Acanthomorphata</taxon>
        <taxon>Eupercaria</taxon>
        <taxon>Perciformes</taxon>
        <taxon>Percoidei</taxon>
        <taxon>Percidae</taxon>
        <taxon>Luciopercinae</taxon>
        <taxon>Sander</taxon>
    </lineage>
</organism>
<evidence type="ECO:0000256" key="4">
    <source>
        <dbReference type="ARBA" id="ARBA00022499"/>
    </source>
</evidence>
<dbReference type="AlphaFoldDB" id="A0A8C9ZTX2"/>
<feature type="domain" description="RRM" evidence="15">
    <location>
        <begin position="477"/>
        <end position="552"/>
    </location>
</feature>
<proteinExistence type="predicted"/>
<dbReference type="PROSITE" id="PS50102">
    <property type="entry name" value="RRM"/>
    <property type="match status" value="4"/>
</dbReference>
<evidence type="ECO:0000256" key="14">
    <source>
        <dbReference type="PROSITE-ProRule" id="PRU00176"/>
    </source>
</evidence>
<dbReference type="InterPro" id="IPR021790">
    <property type="entry name" value="PTBP1-like_RRM2"/>
</dbReference>
<dbReference type="GO" id="GO:0005634">
    <property type="term" value="C:nucleus"/>
    <property type="evidence" value="ECO:0007669"/>
    <property type="project" value="UniProtKB-SubCell"/>
</dbReference>
<dbReference type="GO" id="GO:0006397">
    <property type="term" value="P:mRNA processing"/>
    <property type="evidence" value="ECO:0007669"/>
    <property type="project" value="UniProtKB-KW"/>
</dbReference>
<dbReference type="FunFam" id="3.30.70.330:FF:000036">
    <property type="entry name" value="polypyrimidine tract-binding protein 1 isoform X2"/>
    <property type="match status" value="1"/>
</dbReference>
<evidence type="ECO:0000256" key="11">
    <source>
        <dbReference type="ARBA" id="ARBA00023159"/>
    </source>
</evidence>
<dbReference type="Proteomes" id="UP000694568">
    <property type="component" value="Unplaced"/>
</dbReference>
<keyword evidence="13" id="KW-0539">Nucleus</keyword>
<keyword evidence="6" id="KW-0507">mRNA processing</keyword>
<keyword evidence="7" id="KW-0677">Repeat</keyword>
<dbReference type="SUPFAM" id="SSF54928">
    <property type="entry name" value="RNA-binding domain, RBD"/>
    <property type="match status" value="4"/>
</dbReference>
<evidence type="ECO:0000313" key="16">
    <source>
        <dbReference type="Ensembl" id="ENSSLUP00000042542.1"/>
    </source>
</evidence>
<evidence type="ECO:0000256" key="1">
    <source>
        <dbReference type="ARBA" id="ARBA00004123"/>
    </source>
</evidence>
<evidence type="ECO:0000256" key="10">
    <source>
        <dbReference type="ARBA" id="ARBA00022990"/>
    </source>
</evidence>
<dbReference type="InterPro" id="IPR035979">
    <property type="entry name" value="RBD_domain_sf"/>
</dbReference>
<feature type="domain" description="RRM" evidence="15">
    <location>
        <begin position="178"/>
        <end position="254"/>
    </location>
</feature>
<evidence type="ECO:0000313" key="17">
    <source>
        <dbReference type="Proteomes" id="UP000694568"/>
    </source>
</evidence>
<evidence type="ECO:0000256" key="8">
    <source>
        <dbReference type="ARBA" id="ARBA00022843"/>
    </source>
</evidence>
<dbReference type="GO" id="GO:0003723">
    <property type="term" value="F:RNA binding"/>
    <property type="evidence" value="ECO:0007669"/>
    <property type="project" value="UniProtKB-UniRule"/>
</dbReference>
<evidence type="ECO:0000256" key="7">
    <source>
        <dbReference type="ARBA" id="ARBA00022737"/>
    </source>
</evidence>
<reference evidence="16" key="1">
    <citation type="submission" date="2025-08" db="UniProtKB">
        <authorList>
            <consortium name="Ensembl"/>
        </authorList>
    </citation>
    <scope>IDENTIFICATION</scope>
</reference>
<dbReference type="Pfam" id="PF13893">
    <property type="entry name" value="RRM_5"/>
    <property type="match status" value="1"/>
</dbReference>
<dbReference type="FunFam" id="3.30.70.330:FF:000018">
    <property type="entry name" value="Polypyrimidine tract-binding protein 2 isoform 1"/>
    <property type="match status" value="1"/>
</dbReference>
<evidence type="ECO:0000256" key="12">
    <source>
        <dbReference type="ARBA" id="ARBA00023187"/>
    </source>
</evidence>
<evidence type="ECO:0000256" key="3">
    <source>
        <dbReference type="ARBA" id="ARBA00022491"/>
    </source>
</evidence>
<dbReference type="GeneTree" id="ENSGT01050000244924"/>
<evidence type="ECO:0000256" key="9">
    <source>
        <dbReference type="ARBA" id="ARBA00022884"/>
    </source>
</evidence>
<evidence type="ECO:0000256" key="13">
    <source>
        <dbReference type="ARBA" id="ARBA00023242"/>
    </source>
</evidence>
<evidence type="ECO:0000256" key="5">
    <source>
        <dbReference type="ARBA" id="ARBA00022553"/>
    </source>
</evidence>
<dbReference type="SMART" id="SM00360">
    <property type="entry name" value="RRM"/>
    <property type="match status" value="4"/>
</dbReference>
<dbReference type="InterPro" id="IPR012677">
    <property type="entry name" value="Nucleotide-bd_a/b_plait_sf"/>
</dbReference>
<dbReference type="InterPro" id="IPR055204">
    <property type="entry name" value="HNRNPL_RRM"/>
</dbReference>
<dbReference type="GO" id="GO:0010629">
    <property type="term" value="P:negative regulation of gene expression"/>
    <property type="evidence" value="ECO:0007669"/>
    <property type="project" value="UniProtKB-ARBA"/>
</dbReference>
<keyword evidence="5" id="KW-0597">Phosphoprotein</keyword>
<dbReference type="NCBIfam" id="TIGR01649">
    <property type="entry name" value="hnRNP-L_PTB"/>
    <property type="match status" value="1"/>
</dbReference>
<keyword evidence="17" id="KW-1185">Reference proteome</keyword>
<dbReference type="GO" id="GO:0008380">
    <property type="term" value="P:RNA splicing"/>
    <property type="evidence" value="ECO:0007669"/>
    <property type="project" value="UniProtKB-KW"/>
</dbReference>
<keyword evidence="12" id="KW-0508">mRNA splicing</keyword>
<keyword evidence="3" id="KW-0678">Repressor</keyword>
<dbReference type="GO" id="GO:1903312">
    <property type="term" value="P:negative regulation of mRNA metabolic process"/>
    <property type="evidence" value="ECO:0007669"/>
    <property type="project" value="UniProtKB-ARBA"/>
</dbReference>
<reference evidence="16" key="2">
    <citation type="submission" date="2025-09" db="UniProtKB">
        <authorList>
            <consortium name="Ensembl"/>
        </authorList>
    </citation>
    <scope>IDENTIFICATION</scope>
</reference>
<evidence type="ECO:0000256" key="6">
    <source>
        <dbReference type="ARBA" id="ARBA00022664"/>
    </source>
</evidence>
<evidence type="ECO:0000256" key="2">
    <source>
        <dbReference type="ARBA" id="ARBA00019540"/>
    </source>
</evidence>
<gene>
    <name evidence="16" type="primary">ptbp1a</name>
</gene>
<feature type="domain" description="RRM" evidence="15">
    <location>
        <begin position="53"/>
        <end position="127"/>
    </location>
</feature>
<name>A0A8C9ZTX2_SANLU</name>
<keyword evidence="4" id="KW-1017">Isopeptide bond</keyword>
<sequence length="554" mass="60023">AGFEPLFSLFLQRGSDELFSSCISNGPYIMNAANGNDSKKFKGDVRSPGVPSRVVHVRKLPNDINEAEVIGLGLPFGKVTNLLMLKGKNQAFLELNSEECAQTMVSYYSSVTPVIRNHPIYMQYSTHKELKTDNSPNQVRAQAALQAVNALHGGGMASMAIPADAASMGGAGSQSPVLRVIVENLFYPVTLDVLHQIFSKFGTVLKIITFTKNNQFQALIQYADGLTAQHSKLSLDGQNIYNACCTLRISFSKLTSLNVKYNNDKSRDYTRPDLPNADSQPSIDHQTMAAFAAPGLISASPYGGAHAFPPTFAIQQASGLSMPGMPSLASLGVGHGGMAAAAAAASRLGLSGLTASGGHHVLLVSNLNPESVTPHCLFILFGVYGDVMRVKILFNKKENALIQMSDSTQAQLAMSHLNGQRLHGRAMRVTSSKHTTVQLPREGHEDQGLTKDYSNSPLHRFKKPGSKNYSNIFPPSATLHLSNIPPSVVEDDLRRLFASSGATVKAFKFFQKDRKMALIQMGSVEEAIESLIEFHNHDLGENHHLRVSFSKSTI</sequence>
<accession>A0A8C9ZTX2</accession>
<keyword evidence="10" id="KW-0007">Acetylation</keyword>
<dbReference type="InterPro" id="IPR006536">
    <property type="entry name" value="HnRNP-L/PTB"/>
</dbReference>
<dbReference type="FunFam" id="3.30.70.330:FF:000032">
    <property type="entry name" value="Polypyrimidine tract-binding protein 2 isoform 1"/>
    <property type="match status" value="1"/>
</dbReference>
<dbReference type="FunFam" id="3.30.70.330:FF:000162">
    <property type="entry name" value="polypyrimidine tract-binding protein 1 isoform X2"/>
    <property type="match status" value="1"/>
</dbReference>
<dbReference type="Pfam" id="PF11835">
    <property type="entry name" value="RRM_8"/>
    <property type="match status" value="1"/>
</dbReference>
<keyword evidence="11" id="KW-0010">Activator</keyword>
<comment type="subcellular location">
    <subcellularLocation>
        <location evidence="1">Nucleus</location>
    </subcellularLocation>
</comment>
<dbReference type="Gene3D" id="3.30.70.330">
    <property type="match status" value="4"/>
</dbReference>
<dbReference type="Ensembl" id="ENSSLUT00000043899.1">
    <property type="protein sequence ID" value="ENSSLUP00000042542.1"/>
    <property type="gene ID" value="ENSSLUG00000018728.1"/>
</dbReference>
<feature type="domain" description="RRM" evidence="15">
    <location>
        <begin position="360"/>
        <end position="434"/>
    </location>
</feature>